<dbReference type="AlphaFoldDB" id="A0A915BSN6"/>
<evidence type="ECO:0000256" key="1">
    <source>
        <dbReference type="SAM" id="Phobius"/>
    </source>
</evidence>
<evidence type="ECO:0000313" key="2">
    <source>
        <dbReference type="Proteomes" id="UP000887569"/>
    </source>
</evidence>
<feature type="transmembrane region" description="Helical" evidence="1">
    <location>
        <begin position="21"/>
        <end position="46"/>
    </location>
</feature>
<dbReference type="Proteomes" id="UP000887569">
    <property type="component" value="Unplaced"/>
</dbReference>
<evidence type="ECO:0000313" key="3">
    <source>
        <dbReference type="WBParaSite" id="PgR057_g007_t04"/>
    </source>
</evidence>
<keyword evidence="2" id="KW-1185">Reference proteome</keyword>
<keyword evidence="1" id="KW-0812">Transmembrane</keyword>
<keyword evidence="1" id="KW-1133">Transmembrane helix</keyword>
<dbReference type="WBParaSite" id="PgR057_g007_t04">
    <property type="protein sequence ID" value="PgR057_g007_t04"/>
    <property type="gene ID" value="PgR057_g007"/>
</dbReference>
<name>A0A915BSN6_PARUN</name>
<organism evidence="2 3">
    <name type="scientific">Parascaris univalens</name>
    <name type="common">Nematode worm</name>
    <dbReference type="NCBI Taxonomy" id="6257"/>
    <lineage>
        <taxon>Eukaryota</taxon>
        <taxon>Metazoa</taxon>
        <taxon>Ecdysozoa</taxon>
        <taxon>Nematoda</taxon>
        <taxon>Chromadorea</taxon>
        <taxon>Rhabditida</taxon>
        <taxon>Spirurina</taxon>
        <taxon>Ascaridomorpha</taxon>
        <taxon>Ascaridoidea</taxon>
        <taxon>Ascarididae</taxon>
        <taxon>Parascaris</taxon>
    </lineage>
</organism>
<protein>
    <submittedName>
        <fullName evidence="3">Proteasome subunit beta</fullName>
    </submittedName>
</protein>
<sequence>MEANIEDFLLSKDLCEEDCTIVIKLFQLIFVWINLMMIILSIINLYSMLNNW</sequence>
<proteinExistence type="predicted"/>
<reference evidence="3" key="1">
    <citation type="submission" date="2022-11" db="UniProtKB">
        <authorList>
            <consortium name="WormBaseParasite"/>
        </authorList>
    </citation>
    <scope>IDENTIFICATION</scope>
</reference>
<keyword evidence="1" id="KW-0472">Membrane</keyword>
<accession>A0A915BSN6</accession>